<dbReference type="OrthoDB" id="683469at2759"/>
<evidence type="ECO:0000313" key="2">
    <source>
        <dbReference type="EMBL" id="ODN80708.1"/>
    </source>
</evidence>
<comment type="caution">
    <text evidence="2">The sequence shown here is derived from an EMBL/GenBank/DDBJ whole genome shotgun (WGS) entry which is preliminary data.</text>
</comment>
<accession>A0A1E3HWK0</accession>
<dbReference type="RefSeq" id="XP_018995274.1">
    <property type="nucleotide sequence ID" value="XM_019136605.1"/>
</dbReference>
<reference evidence="2 3" key="1">
    <citation type="submission" date="2016-06" db="EMBL/GenBank/DDBJ databases">
        <title>Evolution of pathogenesis and genome organization in the Tremellales.</title>
        <authorList>
            <person name="Cuomo C."/>
            <person name="Litvintseva A."/>
            <person name="Heitman J."/>
            <person name="Chen Y."/>
            <person name="Sun S."/>
            <person name="Springer D."/>
            <person name="Dromer F."/>
            <person name="Young S."/>
            <person name="Zeng Q."/>
            <person name="Chapman S."/>
            <person name="Gujja S."/>
            <person name="Saif S."/>
            <person name="Birren B."/>
        </authorList>
    </citation>
    <scope>NUCLEOTIDE SEQUENCE [LARGE SCALE GENOMIC DNA]</scope>
    <source>
        <strain evidence="2 3">CBS 6039</strain>
    </source>
</reference>
<feature type="compositionally biased region" description="Low complexity" evidence="1">
    <location>
        <begin position="326"/>
        <end position="337"/>
    </location>
</feature>
<name>A0A1E3HWK0_9TREE</name>
<evidence type="ECO:0008006" key="4">
    <source>
        <dbReference type="Google" id="ProtNLM"/>
    </source>
</evidence>
<protein>
    <recommendedName>
        <fullName evidence="4">MULE transposase domain-containing protein</fullName>
    </recommendedName>
</protein>
<evidence type="ECO:0000256" key="1">
    <source>
        <dbReference type="SAM" id="MobiDB-lite"/>
    </source>
</evidence>
<dbReference type="STRING" id="1295533.A0A1E3HWK0"/>
<dbReference type="AlphaFoldDB" id="A0A1E3HWK0"/>
<organism evidence="2 3">
    <name type="scientific">Cryptococcus amylolentus CBS 6039</name>
    <dbReference type="NCBI Taxonomy" id="1295533"/>
    <lineage>
        <taxon>Eukaryota</taxon>
        <taxon>Fungi</taxon>
        <taxon>Dikarya</taxon>
        <taxon>Basidiomycota</taxon>
        <taxon>Agaricomycotina</taxon>
        <taxon>Tremellomycetes</taxon>
        <taxon>Tremellales</taxon>
        <taxon>Cryptococcaceae</taxon>
        <taxon>Cryptococcus</taxon>
    </lineage>
</organism>
<sequence length="429" mass="47982">MTDTQREVICNFYRSVPATQGETLRDPHPPVQLYVGQVFANKDALYGQVVHQSAQQDMASSRWGLRKKNYRSCICPHEKTTGCDYLVRARASGVPDAWVITGLQLKHSCHPGVLAPRVGALRFQFREHQLRSSGVESETKSKTAISLVEQQTGVQTTQRSTNRTLNGLSDDDFRTHAHEWACLPDFTRHCQSVDPEGTYVSRLDSNMRPFAFFAPSFFKKQFSKHIRPMLGVDAAFTKTCVDHHIIIASSYDANSSLFPLAWAFASGSENGRDWRKFFECLKAAYPCIDKPACSFPLQRRTLRRRLSSGFRESDKAPRISLTPGQSSRSSSNLPLRSQGPATTHYSIPQPPRVKAWSPTISSPTVWSTSPESKRSSRAPRSIWATSSSASADPAGEDSTDDDDSEGGWEEPERLRDLEDDEDDADDDED</sequence>
<evidence type="ECO:0000313" key="3">
    <source>
        <dbReference type="Proteomes" id="UP000094065"/>
    </source>
</evidence>
<feature type="compositionally biased region" description="Polar residues" evidence="1">
    <location>
        <begin position="358"/>
        <end position="370"/>
    </location>
</feature>
<dbReference type="GeneID" id="30154182"/>
<feature type="compositionally biased region" description="Acidic residues" evidence="1">
    <location>
        <begin position="417"/>
        <end position="429"/>
    </location>
</feature>
<dbReference type="Proteomes" id="UP000094065">
    <property type="component" value="Unassembled WGS sequence"/>
</dbReference>
<gene>
    <name evidence="2" type="ORF">L202_02873</name>
</gene>
<keyword evidence="3" id="KW-1185">Reference proteome</keyword>
<proteinExistence type="predicted"/>
<feature type="region of interest" description="Disordered" evidence="1">
    <location>
        <begin position="306"/>
        <end position="429"/>
    </location>
</feature>
<feature type="compositionally biased region" description="Acidic residues" evidence="1">
    <location>
        <begin position="394"/>
        <end position="409"/>
    </location>
</feature>
<dbReference type="EMBL" id="AWGJ01000004">
    <property type="protein sequence ID" value="ODN80708.1"/>
    <property type="molecule type" value="Genomic_DNA"/>
</dbReference>